<comment type="similarity">
    <text evidence="2">Belongs to the MSOX/MTOX family.</text>
</comment>
<dbReference type="PANTHER" id="PTHR10961:SF10">
    <property type="entry name" value="FAD DEPENDENT OXIDOREDUCTASE DOMAIN-CONTAINING PROTEIN"/>
    <property type="match status" value="1"/>
</dbReference>
<keyword evidence="8" id="KW-1185">Reference proteome</keyword>
<evidence type="ECO:0000256" key="2">
    <source>
        <dbReference type="ARBA" id="ARBA00010989"/>
    </source>
</evidence>
<dbReference type="Proteomes" id="UP001634394">
    <property type="component" value="Unassembled WGS sequence"/>
</dbReference>
<proteinExistence type="inferred from homology"/>
<evidence type="ECO:0000256" key="3">
    <source>
        <dbReference type="ARBA" id="ARBA00022630"/>
    </source>
</evidence>
<keyword evidence="3" id="KW-0285">Flavoprotein</keyword>
<feature type="domain" description="FAD dependent oxidoreductase" evidence="6">
    <location>
        <begin position="36"/>
        <end position="428"/>
    </location>
</feature>
<evidence type="ECO:0000256" key="5">
    <source>
        <dbReference type="ARBA" id="ARBA00023002"/>
    </source>
</evidence>
<evidence type="ECO:0000256" key="4">
    <source>
        <dbReference type="ARBA" id="ARBA00022827"/>
    </source>
</evidence>
<dbReference type="Pfam" id="PF01266">
    <property type="entry name" value="DAO"/>
    <property type="match status" value="1"/>
</dbReference>
<sequence>MSAYLLWQRSPRLRIRAAYRKLTQKMARGQQDCPFDLCIVGAGMIGSAAAKHASFIPGLRVCLIGPDEPSERCLSDGRDIYGAHYDEGRITRISDPDPVWAILARNSIRRYRDIENESGISFYKEVGAMQVGTRNSQYINDVRQTNSALNISSREMNVSDMAKMFPYISFADDDVAHYQSTNSGHISPRNLVRAQQVIASRNRCTLIRDVVANIRRIVQSDGSYVMEVTTDSGSVYKSKKVLVTTGAFTTFRNILPYTDVVPDCTLYPITVAKVEVSPDSAVKLRSMPSITYRGRGGKGWFSGYPRNDDDQSVSYYMLPPIKYPDGRYYIKLGPSHITIPRTLKTPDEAKRWFCEGDPKLVRTIADLIISMFPGIETLSIKGDQCVIVETPTVRPYIDMVHSQLGVAIGGNGYAAKSSDEIGRIAAAMVIKGWDSEIPKENFTLRLKSKNEASGFVKSKL</sequence>
<keyword evidence="5" id="KW-0560">Oxidoreductase</keyword>
<dbReference type="InterPro" id="IPR045170">
    <property type="entry name" value="MTOX"/>
</dbReference>
<accession>A0ABD3VW27</accession>
<dbReference type="InterPro" id="IPR006076">
    <property type="entry name" value="FAD-dep_OxRdtase"/>
</dbReference>
<dbReference type="InterPro" id="IPR036188">
    <property type="entry name" value="FAD/NAD-bd_sf"/>
</dbReference>
<dbReference type="Gene3D" id="3.30.9.10">
    <property type="entry name" value="D-Amino Acid Oxidase, subunit A, domain 2"/>
    <property type="match status" value="1"/>
</dbReference>
<evidence type="ECO:0000313" key="7">
    <source>
        <dbReference type="EMBL" id="KAL3865814.1"/>
    </source>
</evidence>
<keyword evidence="4" id="KW-0274">FAD</keyword>
<dbReference type="PANTHER" id="PTHR10961">
    <property type="entry name" value="PEROXISOMAL SARCOSINE OXIDASE"/>
    <property type="match status" value="1"/>
</dbReference>
<comment type="caution">
    <text evidence="7">The sequence shown here is derived from an EMBL/GenBank/DDBJ whole genome shotgun (WGS) entry which is preliminary data.</text>
</comment>
<organism evidence="7 8">
    <name type="scientific">Sinanodonta woodiana</name>
    <name type="common">Chinese pond mussel</name>
    <name type="synonym">Anodonta woodiana</name>
    <dbReference type="NCBI Taxonomy" id="1069815"/>
    <lineage>
        <taxon>Eukaryota</taxon>
        <taxon>Metazoa</taxon>
        <taxon>Spiralia</taxon>
        <taxon>Lophotrochozoa</taxon>
        <taxon>Mollusca</taxon>
        <taxon>Bivalvia</taxon>
        <taxon>Autobranchia</taxon>
        <taxon>Heteroconchia</taxon>
        <taxon>Palaeoheterodonta</taxon>
        <taxon>Unionida</taxon>
        <taxon>Unionoidea</taxon>
        <taxon>Unionidae</taxon>
        <taxon>Unioninae</taxon>
        <taxon>Sinanodonta</taxon>
    </lineage>
</organism>
<dbReference type="GO" id="GO:0016491">
    <property type="term" value="F:oxidoreductase activity"/>
    <property type="evidence" value="ECO:0007669"/>
    <property type="project" value="UniProtKB-KW"/>
</dbReference>
<protein>
    <recommendedName>
        <fullName evidence="6">FAD dependent oxidoreductase domain-containing protein</fullName>
    </recommendedName>
</protein>
<evidence type="ECO:0000256" key="1">
    <source>
        <dbReference type="ARBA" id="ARBA00001974"/>
    </source>
</evidence>
<reference evidence="7 8" key="1">
    <citation type="submission" date="2024-11" db="EMBL/GenBank/DDBJ databases">
        <title>Chromosome-level genome assembly of the freshwater bivalve Anodonta woodiana.</title>
        <authorList>
            <person name="Chen X."/>
        </authorList>
    </citation>
    <scope>NUCLEOTIDE SEQUENCE [LARGE SCALE GENOMIC DNA]</scope>
    <source>
        <strain evidence="7">MN2024</strain>
        <tissue evidence="7">Gills</tissue>
    </source>
</reference>
<comment type="cofactor">
    <cofactor evidence="1">
        <name>FAD</name>
        <dbReference type="ChEBI" id="CHEBI:57692"/>
    </cofactor>
</comment>
<dbReference type="SUPFAM" id="SSF51905">
    <property type="entry name" value="FAD/NAD(P)-binding domain"/>
    <property type="match status" value="1"/>
</dbReference>
<dbReference type="EMBL" id="JBJQND010000009">
    <property type="protein sequence ID" value="KAL3865814.1"/>
    <property type="molecule type" value="Genomic_DNA"/>
</dbReference>
<dbReference type="AlphaFoldDB" id="A0ABD3VW27"/>
<gene>
    <name evidence="7" type="ORF">ACJMK2_043164</name>
</gene>
<evidence type="ECO:0000259" key="6">
    <source>
        <dbReference type="Pfam" id="PF01266"/>
    </source>
</evidence>
<evidence type="ECO:0000313" key="8">
    <source>
        <dbReference type="Proteomes" id="UP001634394"/>
    </source>
</evidence>
<dbReference type="Gene3D" id="3.50.50.60">
    <property type="entry name" value="FAD/NAD(P)-binding domain"/>
    <property type="match status" value="1"/>
</dbReference>
<name>A0ABD3VW27_SINWO</name>